<feature type="transmembrane region" description="Helical" evidence="6">
    <location>
        <begin position="16"/>
        <end position="38"/>
    </location>
</feature>
<dbReference type="AlphaFoldDB" id="A0A1Y1ZDP1"/>
<feature type="transmembrane region" description="Helical" evidence="6">
    <location>
        <begin position="246"/>
        <end position="268"/>
    </location>
</feature>
<evidence type="ECO:0000256" key="6">
    <source>
        <dbReference type="SAM" id="Phobius"/>
    </source>
</evidence>
<evidence type="ECO:0000256" key="4">
    <source>
        <dbReference type="ARBA" id="ARBA00023136"/>
    </source>
</evidence>
<dbReference type="GO" id="GO:0016020">
    <property type="term" value="C:membrane"/>
    <property type="evidence" value="ECO:0007669"/>
    <property type="project" value="UniProtKB-SubCell"/>
</dbReference>
<dbReference type="OrthoDB" id="444631at2759"/>
<dbReference type="Pfam" id="PF20684">
    <property type="entry name" value="Fung_rhodopsin"/>
    <property type="match status" value="1"/>
</dbReference>
<feature type="transmembrane region" description="Helical" evidence="6">
    <location>
        <begin position="93"/>
        <end position="116"/>
    </location>
</feature>
<comment type="subcellular location">
    <subcellularLocation>
        <location evidence="1">Membrane</location>
        <topology evidence="1">Multi-pass membrane protein</topology>
    </subcellularLocation>
</comment>
<evidence type="ECO:0000256" key="3">
    <source>
        <dbReference type="ARBA" id="ARBA00022989"/>
    </source>
</evidence>
<feature type="transmembrane region" description="Helical" evidence="6">
    <location>
        <begin position="50"/>
        <end position="73"/>
    </location>
</feature>
<dbReference type="Proteomes" id="UP000193144">
    <property type="component" value="Unassembled WGS sequence"/>
</dbReference>
<dbReference type="PANTHER" id="PTHR33048:SF47">
    <property type="entry name" value="INTEGRAL MEMBRANE PROTEIN-RELATED"/>
    <property type="match status" value="1"/>
</dbReference>
<accession>A0A1Y1ZDP1</accession>
<dbReference type="STRING" id="1231657.A0A1Y1ZDP1"/>
<dbReference type="InterPro" id="IPR052337">
    <property type="entry name" value="SAT4-like"/>
</dbReference>
<dbReference type="PANTHER" id="PTHR33048">
    <property type="entry name" value="PTH11-LIKE INTEGRAL MEMBRANE PROTEIN (AFU_ORTHOLOGUE AFUA_5G11245)"/>
    <property type="match status" value="1"/>
</dbReference>
<evidence type="ECO:0000313" key="8">
    <source>
        <dbReference type="EMBL" id="ORY07925.1"/>
    </source>
</evidence>
<reference evidence="8 9" key="1">
    <citation type="submission" date="2016-07" db="EMBL/GenBank/DDBJ databases">
        <title>Pervasive Adenine N6-methylation of Active Genes in Fungi.</title>
        <authorList>
            <consortium name="DOE Joint Genome Institute"/>
            <person name="Mondo S.J."/>
            <person name="Dannebaum R.O."/>
            <person name="Kuo R.C."/>
            <person name="Labutti K."/>
            <person name="Haridas S."/>
            <person name="Kuo A."/>
            <person name="Salamov A."/>
            <person name="Ahrendt S.R."/>
            <person name="Lipzen A."/>
            <person name="Sullivan W."/>
            <person name="Andreopoulos W.B."/>
            <person name="Clum A."/>
            <person name="Lindquist E."/>
            <person name="Daum C."/>
            <person name="Ramamoorthy G.K."/>
            <person name="Gryganskyi A."/>
            <person name="Culley D."/>
            <person name="Magnuson J.K."/>
            <person name="James T.Y."/>
            <person name="O'Malley M.A."/>
            <person name="Stajich J.E."/>
            <person name="Spatafora J.W."/>
            <person name="Visel A."/>
            <person name="Grigoriev I.V."/>
        </authorList>
    </citation>
    <scope>NUCLEOTIDE SEQUENCE [LARGE SCALE GENOMIC DNA]</scope>
    <source>
        <strain evidence="8 9">CBS 115471</strain>
    </source>
</reference>
<evidence type="ECO:0000259" key="7">
    <source>
        <dbReference type="Pfam" id="PF20684"/>
    </source>
</evidence>
<evidence type="ECO:0000256" key="2">
    <source>
        <dbReference type="ARBA" id="ARBA00022692"/>
    </source>
</evidence>
<keyword evidence="2 6" id="KW-0812">Transmembrane</keyword>
<evidence type="ECO:0000313" key="9">
    <source>
        <dbReference type="Proteomes" id="UP000193144"/>
    </source>
</evidence>
<evidence type="ECO:0000256" key="1">
    <source>
        <dbReference type="ARBA" id="ARBA00004141"/>
    </source>
</evidence>
<sequence>MSTNKAARAGESQTSLIYSLSIVFVTLSTISVGLRLYTRGVLLKTLGTDDLVITVAQFLAIAVSIATCLEAFWGLGRHTEFVPAESVPKQLKALYVVIMTYNAAQTITKISFLIQYRRLFPSPTTQRVCFWFLVFIIAWGVTQEFLLALSCIPLSIIAPNMVGKCIYTLPIWYLTSSMNIATDFMIFSVPVPPVLKLQMRSKQKIMLCGLFGLGFFTCLISVVRLFTLHKAVDTKDPMWDNAPAAYWTVVELNCGIICACLPTLRALIAKYVPKVLSTRYHNTSSGGTRVTVGLSTMHKRSRGDKDNGIYVQKDIEVHSTTELRSNAAVYPVSLEEGSQHGSAHAIAHSNGAT</sequence>
<keyword evidence="3 6" id="KW-1133">Transmembrane helix</keyword>
<comment type="similarity">
    <text evidence="5">Belongs to the SAT4 family.</text>
</comment>
<feature type="transmembrane region" description="Helical" evidence="6">
    <location>
        <begin position="128"/>
        <end position="158"/>
    </location>
</feature>
<feature type="transmembrane region" description="Helical" evidence="6">
    <location>
        <begin position="207"/>
        <end position="226"/>
    </location>
</feature>
<dbReference type="InterPro" id="IPR049326">
    <property type="entry name" value="Rhodopsin_dom_fungi"/>
</dbReference>
<keyword evidence="9" id="KW-1185">Reference proteome</keyword>
<feature type="transmembrane region" description="Helical" evidence="6">
    <location>
        <begin position="170"/>
        <end position="195"/>
    </location>
</feature>
<comment type="caution">
    <text evidence="8">The sequence shown here is derived from an EMBL/GenBank/DDBJ whole genome shotgun (WGS) entry which is preliminary data.</text>
</comment>
<proteinExistence type="inferred from homology"/>
<feature type="domain" description="Rhodopsin" evidence="7">
    <location>
        <begin position="34"/>
        <end position="269"/>
    </location>
</feature>
<organism evidence="8 9">
    <name type="scientific">Clohesyomyces aquaticus</name>
    <dbReference type="NCBI Taxonomy" id="1231657"/>
    <lineage>
        <taxon>Eukaryota</taxon>
        <taxon>Fungi</taxon>
        <taxon>Dikarya</taxon>
        <taxon>Ascomycota</taxon>
        <taxon>Pezizomycotina</taxon>
        <taxon>Dothideomycetes</taxon>
        <taxon>Pleosporomycetidae</taxon>
        <taxon>Pleosporales</taxon>
        <taxon>Lindgomycetaceae</taxon>
        <taxon>Clohesyomyces</taxon>
    </lineage>
</organism>
<protein>
    <recommendedName>
        <fullName evidence="7">Rhodopsin domain-containing protein</fullName>
    </recommendedName>
</protein>
<gene>
    <name evidence="8" type="ORF">BCR34DRAFT_630871</name>
</gene>
<keyword evidence="4 6" id="KW-0472">Membrane</keyword>
<dbReference type="EMBL" id="MCFA01000105">
    <property type="protein sequence ID" value="ORY07925.1"/>
    <property type="molecule type" value="Genomic_DNA"/>
</dbReference>
<name>A0A1Y1ZDP1_9PLEO</name>
<evidence type="ECO:0000256" key="5">
    <source>
        <dbReference type="ARBA" id="ARBA00038359"/>
    </source>
</evidence>